<gene>
    <name evidence="1" type="ORF">MNB_SUP05-SYMBIONT-7-32</name>
</gene>
<evidence type="ECO:0008006" key="2">
    <source>
        <dbReference type="Google" id="ProtNLM"/>
    </source>
</evidence>
<dbReference type="Pfam" id="PF04390">
    <property type="entry name" value="LptE"/>
    <property type="match status" value="1"/>
</dbReference>
<sequence>MSKINLLVIVLISTLLSACGFQVPTNVTSLNASITGNKNSDFAVELKKYFNAEAVQSLTLQIGDAMQKQQAVAYSAGVVSSYSLTLGVPVKIFRHEALLLSKTLTASITVSELSSQADRLQIDASYVQLRKDIVVQLLNRLKALNAN</sequence>
<evidence type="ECO:0000313" key="1">
    <source>
        <dbReference type="EMBL" id="SFV89007.1"/>
    </source>
</evidence>
<reference evidence="1" key="1">
    <citation type="submission" date="2016-10" db="EMBL/GenBank/DDBJ databases">
        <authorList>
            <person name="de Groot N.N."/>
        </authorList>
    </citation>
    <scope>NUCLEOTIDE SEQUENCE</scope>
</reference>
<dbReference type="InterPro" id="IPR007485">
    <property type="entry name" value="LPS_assembly_LptE"/>
</dbReference>
<protein>
    <recommendedName>
        <fullName evidence="2">LPS-assembly lipoprotein LptE</fullName>
    </recommendedName>
</protein>
<name>A0A1W1E575_9ZZZZ</name>
<proteinExistence type="predicted"/>
<dbReference type="Gene3D" id="3.30.160.150">
    <property type="entry name" value="Lipoprotein like domain"/>
    <property type="match status" value="1"/>
</dbReference>
<organism evidence="1">
    <name type="scientific">hydrothermal vent metagenome</name>
    <dbReference type="NCBI Taxonomy" id="652676"/>
    <lineage>
        <taxon>unclassified sequences</taxon>
        <taxon>metagenomes</taxon>
        <taxon>ecological metagenomes</taxon>
    </lineage>
</organism>
<dbReference type="PROSITE" id="PS51257">
    <property type="entry name" value="PROKAR_LIPOPROTEIN"/>
    <property type="match status" value="1"/>
</dbReference>
<dbReference type="AlphaFoldDB" id="A0A1W1E575"/>
<dbReference type="EMBL" id="FPIA01000112">
    <property type="protein sequence ID" value="SFV89007.1"/>
    <property type="molecule type" value="Genomic_DNA"/>
</dbReference>
<accession>A0A1W1E575</accession>